<evidence type="ECO:0000259" key="2">
    <source>
        <dbReference type="Pfam" id="PF00724"/>
    </source>
</evidence>
<evidence type="ECO:0000256" key="1">
    <source>
        <dbReference type="SAM" id="MobiDB-lite"/>
    </source>
</evidence>
<dbReference type="Proteomes" id="UP000540568">
    <property type="component" value="Unassembled WGS sequence"/>
</dbReference>
<dbReference type="EMBL" id="JACGWV010000001">
    <property type="protein sequence ID" value="MBA8807634.1"/>
    <property type="molecule type" value="Genomic_DNA"/>
</dbReference>
<feature type="domain" description="NADH:flavin oxidoreductase/NADH oxidase N-terminal" evidence="2">
    <location>
        <begin position="21"/>
        <end position="346"/>
    </location>
</feature>
<dbReference type="InterPro" id="IPR013785">
    <property type="entry name" value="Aldolase_TIM"/>
</dbReference>
<dbReference type="InterPro" id="IPR045247">
    <property type="entry name" value="Oye-like"/>
</dbReference>
<protein>
    <submittedName>
        <fullName evidence="3">N-ethylmaleimide reductase</fullName>
        <ecNumber evidence="3">1.-.-.-</ecNumber>
    </submittedName>
</protein>
<dbReference type="GO" id="GO:0016491">
    <property type="term" value="F:oxidoreductase activity"/>
    <property type="evidence" value="ECO:0007669"/>
    <property type="project" value="UniProtKB-KW"/>
</dbReference>
<name>A0A7W3J7K7_9MICO</name>
<dbReference type="PANTHER" id="PTHR22893">
    <property type="entry name" value="NADH OXIDOREDUCTASE-RELATED"/>
    <property type="match status" value="1"/>
</dbReference>
<dbReference type="EC" id="1.-.-.-" evidence="3"/>
<proteinExistence type="predicted"/>
<comment type="caution">
    <text evidence="3">The sequence shown here is derived from an EMBL/GenBank/DDBJ whole genome shotgun (WGS) entry which is preliminary data.</text>
</comment>
<dbReference type="GO" id="GO:0010181">
    <property type="term" value="F:FMN binding"/>
    <property type="evidence" value="ECO:0007669"/>
    <property type="project" value="InterPro"/>
</dbReference>
<dbReference type="Pfam" id="PF00724">
    <property type="entry name" value="Oxidored_FMN"/>
    <property type="match status" value="1"/>
</dbReference>
<dbReference type="InterPro" id="IPR001155">
    <property type="entry name" value="OxRdtase_FMN_N"/>
</dbReference>
<sequence>MSYLMVGRFVDPTKNPSMSDFFSPLELGPYELANRLVMSPMTRSRAGAGEAATELMAEYYRQRATAGLIVSEAIQPSTLGQAYPATPGLHTLEQVASWRQVTDAVHEAGGLIFAQIMHGGRAGRPEVRGGRVPKAPSSVAAPGRSYTPDGMRSNLAPEAMTEDDIHEAIDEHAAAARNAIAAGFDGVELHGANGYLVQQFLCQDANVREDEWGGSTAGRIRFAVETVRAMADAVGAERTALRVSPASSALGIREAGTAELYRAMLTELAGDGLAFLDIIEEPGTRQLIHELRQLWPGVLMLNPHRDNEPMAPHEAARDAVDDGGADLVSLGRAWLANPDLIDRIDREGPYTEADPATFYGGSATGYTDYPPLAP</sequence>
<dbReference type="AlphaFoldDB" id="A0A7W3J7K7"/>
<organism evidence="3 4">
    <name type="scientific">Promicromonospora sukumoe</name>
    <dbReference type="NCBI Taxonomy" id="88382"/>
    <lineage>
        <taxon>Bacteria</taxon>
        <taxon>Bacillati</taxon>
        <taxon>Actinomycetota</taxon>
        <taxon>Actinomycetes</taxon>
        <taxon>Micrococcales</taxon>
        <taxon>Promicromonosporaceae</taxon>
        <taxon>Promicromonospora</taxon>
    </lineage>
</organism>
<feature type="region of interest" description="Disordered" evidence="1">
    <location>
        <begin position="123"/>
        <end position="150"/>
    </location>
</feature>
<keyword evidence="4" id="KW-1185">Reference proteome</keyword>
<evidence type="ECO:0000313" key="3">
    <source>
        <dbReference type="EMBL" id="MBA8807634.1"/>
    </source>
</evidence>
<dbReference type="PANTHER" id="PTHR22893:SF91">
    <property type="entry name" value="NADPH DEHYDROGENASE 2-RELATED"/>
    <property type="match status" value="1"/>
</dbReference>
<dbReference type="SUPFAM" id="SSF51395">
    <property type="entry name" value="FMN-linked oxidoreductases"/>
    <property type="match status" value="1"/>
</dbReference>
<evidence type="ECO:0000313" key="4">
    <source>
        <dbReference type="Proteomes" id="UP000540568"/>
    </source>
</evidence>
<dbReference type="RefSeq" id="WP_312876960.1">
    <property type="nucleotide sequence ID" value="NZ_BAAATF010000007.1"/>
</dbReference>
<dbReference type="Gene3D" id="3.20.20.70">
    <property type="entry name" value="Aldolase class I"/>
    <property type="match status" value="1"/>
</dbReference>
<keyword evidence="3" id="KW-0560">Oxidoreductase</keyword>
<accession>A0A7W3J7K7</accession>
<reference evidence="3 4" key="1">
    <citation type="submission" date="2020-07" db="EMBL/GenBank/DDBJ databases">
        <title>Sequencing the genomes of 1000 actinobacteria strains.</title>
        <authorList>
            <person name="Klenk H.-P."/>
        </authorList>
    </citation>
    <scope>NUCLEOTIDE SEQUENCE [LARGE SCALE GENOMIC DNA]</scope>
    <source>
        <strain evidence="3 4">DSM 44121</strain>
    </source>
</reference>
<dbReference type="CDD" id="cd02933">
    <property type="entry name" value="OYE_like_FMN"/>
    <property type="match status" value="1"/>
</dbReference>
<gene>
    <name evidence="3" type="ORF">FHX71_001576</name>
</gene>